<dbReference type="PROSITE" id="PS51257">
    <property type="entry name" value="PROKAR_LIPOPROTEIN"/>
    <property type="match status" value="1"/>
</dbReference>
<dbReference type="Proteomes" id="UP000249688">
    <property type="component" value="Unassembled WGS sequence"/>
</dbReference>
<sequence>MRHAAPAPPPGWFAAATRGMPPAAVWSLVALACGLGGTALVLSGTARGSAAPIATPPSAAEQVVLAQRMAHLEESFASFEPTAARILAELREAALNEALAAPRSDRFVAAALTLQAALATPRPFTRELQVLRENAPPQSLPAPLAEVLASHAGRGLPTVWELRETFEALSPDLLARAPVEGWRLLDWSRGALSSIGLVRPPPVSAPRQAVTEILQSLARGHLAAAVADATTLDASVQPMLAGWMAQARARLSVEQAINETLLRALARPGRTG</sequence>
<dbReference type="RefSeq" id="WP_111397625.1">
    <property type="nucleotide sequence ID" value="NZ_QKYU01000007.1"/>
</dbReference>
<proteinExistence type="predicted"/>
<dbReference type="OrthoDB" id="7280887at2"/>
<keyword evidence="2" id="KW-1185">Reference proteome</keyword>
<protein>
    <submittedName>
        <fullName evidence="1">Uncharacterized protein</fullName>
    </submittedName>
</protein>
<gene>
    <name evidence="1" type="ORF">C8P66_10760</name>
</gene>
<comment type="caution">
    <text evidence="1">The sequence shown here is derived from an EMBL/GenBank/DDBJ whole genome shotgun (WGS) entry which is preliminary data.</text>
</comment>
<dbReference type="EMBL" id="QKYU01000007">
    <property type="protein sequence ID" value="PZW47022.1"/>
    <property type="molecule type" value="Genomic_DNA"/>
</dbReference>
<evidence type="ECO:0000313" key="1">
    <source>
        <dbReference type="EMBL" id="PZW47022.1"/>
    </source>
</evidence>
<reference evidence="1 2" key="1">
    <citation type="submission" date="2018-06" db="EMBL/GenBank/DDBJ databases">
        <title>Genomic Encyclopedia of Archaeal and Bacterial Type Strains, Phase II (KMG-II): from individual species to whole genera.</title>
        <authorList>
            <person name="Goeker M."/>
        </authorList>
    </citation>
    <scope>NUCLEOTIDE SEQUENCE [LARGE SCALE GENOMIC DNA]</scope>
    <source>
        <strain evidence="1 2">DSM 24525</strain>
    </source>
</reference>
<name>A0A2W7IJZ0_9PROT</name>
<organism evidence="1 2">
    <name type="scientific">Humitalea rosea</name>
    <dbReference type="NCBI Taxonomy" id="990373"/>
    <lineage>
        <taxon>Bacteria</taxon>
        <taxon>Pseudomonadati</taxon>
        <taxon>Pseudomonadota</taxon>
        <taxon>Alphaproteobacteria</taxon>
        <taxon>Acetobacterales</taxon>
        <taxon>Roseomonadaceae</taxon>
        <taxon>Humitalea</taxon>
    </lineage>
</organism>
<dbReference type="AlphaFoldDB" id="A0A2W7IJZ0"/>
<evidence type="ECO:0000313" key="2">
    <source>
        <dbReference type="Proteomes" id="UP000249688"/>
    </source>
</evidence>
<accession>A0A2W7IJZ0</accession>